<dbReference type="SUPFAM" id="SSF46689">
    <property type="entry name" value="Homeodomain-like"/>
    <property type="match status" value="1"/>
</dbReference>
<dbReference type="RefSeq" id="WP_345537567.1">
    <property type="nucleotide sequence ID" value="NZ_BAABGJ010000016.1"/>
</dbReference>
<evidence type="ECO:0000313" key="6">
    <source>
        <dbReference type="EMBL" id="GAA4340103.1"/>
    </source>
</evidence>
<evidence type="ECO:0000259" key="5">
    <source>
        <dbReference type="PROSITE" id="PS50977"/>
    </source>
</evidence>
<evidence type="ECO:0000256" key="4">
    <source>
        <dbReference type="PROSITE-ProRule" id="PRU00335"/>
    </source>
</evidence>
<protein>
    <submittedName>
        <fullName evidence="6">TetR/AcrR family transcriptional regulator</fullName>
    </submittedName>
</protein>
<evidence type="ECO:0000313" key="7">
    <source>
        <dbReference type="Proteomes" id="UP001500975"/>
    </source>
</evidence>
<dbReference type="PANTHER" id="PTHR30055">
    <property type="entry name" value="HTH-TYPE TRANSCRIPTIONAL REGULATOR RUTR"/>
    <property type="match status" value="1"/>
</dbReference>
<feature type="DNA-binding region" description="H-T-H motif" evidence="4">
    <location>
        <begin position="37"/>
        <end position="56"/>
    </location>
</feature>
<dbReference type="InterPro" id="IPR011075">
    <property type="entry name" value="TetR_C"/>
</dbReference>
<dbReference type="Proteomes" id="UP001500975">
    <property type="component" value="Unassembled WGS sequence"/>
</dbReference>
<dbReference type="InterPro" id="IPR036271">
    <property type="entry name" value="Tet_transcr_reg_TetR-rel_C_sf"/>
</dbReference>
<sequence length="196" mass="21327">MSSIPVPRPGGRSARVQAAVHLATRQLLDERDRADITVPMIAARAGVTPSTVYRRWGDLAELLADVAVERLRPEGEPPDTGSVQGDLVAWADQFRDEMNSDLGRAMVRDVVLGRGVDAADEPCACARFSKSQLEVILERGKARGEQGPEVDVLMDHVVAPIVYRMMFGLPTASQADVRAWVEACVEDAAPRQRAGR</sequence>
<proteinExistence type="predicted"/>
<organism evidence="6 7">
    <name type="scientific">Variovorax defluvii</name>
    <dbReference type="NCBI Taxonomy" id="913761"/>
    <lineage>
        <taxon>Bacteria</taxon>
        <taxon>Pseudomonadati</taxon>
        <taxon>Pseudomonadota</taxon>
        <taxon>Betaproteobacteria</taxon>
        <taxon>Burkholderiales</taxon>
        <taxon>Comamonadaceae</taxon>
        <taxon>Variovorax</taxon>
    </lineage>
</organism>
<gene>
    <name evidence="6" type="ORF">GCM10023165_19830</name>
</gene>
<dbReference type="Gene3D" id="1.10.357.10">
    <property type="entry name" value="Tetracycline Repressor, domain 2"/>
    <property type="match status" value="1"/>
</dbReference>
<dbReference type="InterPro" id="IPR001647">
    <property type="entry name" value="HTH_TetR"/>
</dbReference>
<keyword evidence="1" id="KW-0805">Transcription regulation</keyword>
<dbReference type="PROSITE" id="PS50977">
    <property type="entry name" value="HTH_TETR_2"/>
    <property type="match status" value="1"/>
</dbReference>
<dbReference type="PANTHER" id="PTHR30055:SF148">
    <property type="entry name" value="TETR-FAMILY TRANSCRIPTIONAL REGULATOR"/>
    <property type="match status" value="1"/>
</dbReference>
<evidence type="ECO:0000256" key="3">
    <source>
        <dbReference type="ARBA" id="ARBA00023163"/>
    </source>
</evidence>
<evidence type="ECO:0000256" key="2">
    <source>
        <dbReference type="ARBA" id="ARBA00023125"/>
    </source>
</evidence>
<dbReference type="InterPro" id="IPR009057">
    <property type="entry name" value="Homeodomain-like_sf"/>
</dbReference>
<feature type="domain" description="HTH tetR-type" evidence="5">
    <location>
        <begin position="14"/>
        <end position="74"/>
    </location>
</feature>
<dbReference type="SUPFAM" id="SSF48498">
    <property type="entry name" value="Tetracyclin repressor-like, C-terminal domain"/>
    <property type="match status" value="1"/>
</dbReference>
<name>A0ABP8HJB4_9BURK</name>
<dbReference type="Gene3D" id="1.10.10.60">
    <property type="entry name" value="Homeodomain-like"/>
    <property type="match status" value="1"/>
</dbReference>
<reference evidence="7" key="1">
    <citation type="journal article" date="2019" name="Int. J. Syst. Evol. Microbiol.">
        <title>The Global Catalogue of Microorganisms (GCM) 10K type strain sequencing project: providing services to taxonomists for standard genome sequencing and annotation.</title>
        <authorList>
            <consortium name="The Broad Institute Genomics Platform"/>
            <consortium name="The Broad Institute Genome Sequencing Center for Infectious Disease"/>
            <person name="Wu L."/>
            <person name="Ma J."/>
        </authorList>
    </citation>
    <scope>NUCLEOTIDE SEQUENCE [LARGE SCALE GENOMIC DNA]</scope>
    <source>
        <strain evidence="7">JCM 17804</strain>
    </source>
</reference>
<dbReference type="Pfam" id="PF16859">
    <property type="entry name" value="TetR_C_11"/>
    <property type="match status" value="1"/>
</dbReference>
<dbReference type="Pfam" id="PF00440">
    <property type="entry name" value="TetR_N"/>
    <property type="match status" value="1"/>
</dbReference>
<keyword evidence="3" id="KW-0804">Transcription</keyword>
<accession>A0ABP8HJB4</accession>
<comment type="caution">
    <text evidence="6">The sequence shown here is derived from an EMBL/GenBank/DDBJ whole genome shotgun (WGS) entry which is preliminary data.</text>
</comment>
<evidence type="ECO:0000256" key="1">
    <source>
        <dbReference type="ARBA" id="ARBA00023015"/>
    </source>
</evidence>
<dbReference type="EMBL" id="BAABGJ010000016">
    <property type="protein sequence ID" value="GAA4340103.1"/>
    <property type="molecule type" value="Genomic_DNA"/>
</dbReference>
<keyword evidence="2 4" id="KW-0238">DNA-binding</keyword>
<dbReference type="InterPro" id="IPR050109">
    <property type="entry name" value="HTH-type_TetR-like_transc_reg"/>
</dbReference>
<keyword evidence="7" id="KW-1185">Reference proteome</keyword>